<keyword evidence="1" id="KW-0812">Transmembrane</keyword>
<proteinExistence type="predicted"/>
<keyword evidence="3" id="KW-1185">Reference proteome</keyword>
<dbReference type="AlphaFoldDB" id="A0A8H7AJY3"/>
<feature type="transmembrane region" description="Helical" evidence="1">
    <location>
        <begin position="58"/>
        <end position="77"/>
    </location>
</feature>
<evidence type="ECO:0000256" key="1">
    <source>
        <dbReference type="SAM" id="Phobius"/>
    </source>
</evidence>
<reference evidence="2" key="1">
    <citation type="submission" date="2020-02" db="EMBL/GenBank/DDBJ databases">
        <authorList>
            <person name="Palmer J.M."/>
        </authorList>
    </citation>
    <scope>NUCLEOTIDE SEQUENCE</scope>
    <source>
        <strain evidence="2">EPUS1.4</strain>
        <tissue evidence="2">Thallus</tissue>
    </source>
</reference>
<evidence type="ECO:0000313" key="3">
    <source>
        <dbReference type="Proteomes" id="UP000606974"/>
    </source>
</evidence>
<keyword evidence="1" id="KW-0472">Membrane</keyword>
<gene>
    <name evidence="2" type="ORF">GJ744_011745</name>
</gene>
<organism evidence="2 3">
    <name type="scientific">Endocarpon pusillum</name>
    <dbReference type="NCBI Taxonomy" id="364733"/>
    <lineage>
        <taxon>Eukaryota</taxon>
        <taxon>Fungi</taxon>
        <taxon>Dikarya</taxon>
        <taxon>Ascomycota</taxon>
        <taxon>Pezizomycotina</taxon>
        <taxon>Eurotiomycetes</taxon>
        <taxon>Chaetothyriomycetidae</taxon>
        <taxon>Verrucariales</taxon>
        <taxon>Verrucariaceae</taxon>
        <taxon>Endocarpon</taxon>
    </lineage>
</organism>
<evidence type="ECO:0000313" key="2">
    <source>
        <dbReference type="EMBL" id="KAF7506495.1"/>
    </source>
</evidence>
<sequence length="81" mass="9196">MGKRCQVEMSVIEPISLSHCLQLPTPDRCASQPCTSLRNYRSADYSNPPIKRTMEHTTTTLITSSALLMLGFIFEMARMMR</sequence>
<dbReference type="EMBL" id="JAACFV010000086">
    <property type="protein sequence ID" value="KAF7506495.1"/>
    <property type="molecule type" value="Genomic_DNA"/>
</dbReference>
<comment type="caution">
    <text evidence="2">The sequence shown here is derived from an EMBL/GenBank/DDBJ whole genome shotgun (WGS) entry which is preliminary data.</text>
</comment>
<protein>
    <submittedName>
        <fullName evidence="2">Uncharacterized protein</fullName>
    </submittedName>
</protein>
<name>A0A8H7AJY3_9EURO</name>
<dbReference type="Proteomes" id="UP000606974">
    <property type="component" value="Unassembled WGS sequence"/>
</dbReference>
<keyword evidence="1" id="KW-1133">Transmembrane helix</keyword>
<accession>A0A8H7AJY3</accession>